<reference evidence="2" key="1">
    <citation type="submission" date="2023-03" db="EMBL/GenBank/DDBJ databases">
        <title>Massive genome expansion in bonnet fungi (Mycena s.s.) driven by repeated elements and novel gene families across ecological guilds.</title>
        <authorList>
            <consortium name="Lawrence Berkeley National Laboratory"/>
            <person name="Harder C.B."/>
            <person name="Miyauchi S."/>
            <person name="Viragh M."/>
            <person name="Kuo A."/>
            <person name="Thoen E."/>
            <person name="Andreopoulos B."/>
            <person name="Lu D."/>
            <person name="Skrede I."/>
            <person name="Drula E."/>
            <person name="Henrissat B."/>
            <person name="Morin E."/>
            <person name="Kohler A."/>
            <person name="Barry K."/>
            <person name="LaButti K."/>
            <person name="Morin E."/>
            <person name="Salamov A."/>
            <person name="Lipzen A."/>
            <person name="Mereny Z."/>
            <person name="Hegedus B."/>
            <person name="Baldrian P."/>
            <person name="Stursova M."/>
            <person name="Weitz H."/>
            <person name="Taylor A."/>
            <person name="Grigoriev I.V."/>
            <person name="Nagy L.G."/>
            <person name="Martin F."/>
            <person name="Kauserud H."/>
        </authorList>
    </citation>
    <scope>NUCLEOTIDE SEQUENCE</scope>
    <source>
        <strain evidence="2">9284</strain>
    </source>
</reference>
<evidence type="ECO:0000256" key="1">
    <source>
        <dbReference type="SAM" id="MobiDB-lite"/>
    </source>
</evidence>
<accession>A0AAD7BZL8</accession>
<proteinExistence type="predicted"/>
<comment type="caution">
    <text evidence="2">The sequence shown here is derived from an EMBL/GenBank/DDBJ whole genome shotgun (WGS) entry which is preliminary data.</text>
</comment>
<name>A0AAD7BZL8_9AGAR</name>
<sequence>MLSRISWKMVNMALTETDACISEWSRYADLWVPSIPATIGCGVFNRCSVSSTLGAVNRQGCGGGVQGGWSEVEEEQRWRGRYFEAGIRRRAKRGVGARSNGGAGAVGTRVVLRRKHRSRRESQSCKAIVKAACKTDQTRAGGGTELEQRRRRQRRPFSRREDAREYQGVRYWCVESKA</sequence>
<keyword evidence="3" id="KW-1185">Reference proteome</keyword>
<dbReference type="AlphaFoldDB" id="A0AAD7BZL8"/>
<gene>
    <name evidence="2" type="ORF">FB45DRAFT_1002404</name>
</gene>
<dbReference type="EMBL" id="JARKIF010000007">
    <property type="protein sequence ID" value="KAJ7634952.1"/>
    <property type="molecule type" value="Genomic_DNA"/>
</dbReference>
<feature type="region of interest" description="Disordered" evidence="1">
    <location>
        <begin position="139"/>
        <end position="160"/>
    </location>
</feature>
<organism evidence="2 3">
    <name type="scientific">Roridomyces roridus</name>
    <dbReference type="NCBI Taxonomy" id="1738132"/>
    <lineage>
        <taxon>Eukaryota</taxon>
        <taxon>Fungi</taxon>
        <taxon>Dikarya</taxon>
        <taxon>Basidiomycota</taxon>
        <taxon>Agaricomycotina</taxon>
        <taxon>Agaricomycetes</taxon>
        <taxon>Agaricomycetidae</taxon>
        <taxon>Agaricales</taxon>
        <taxon>Marasmiineae</taxon>
        <taxon>Mycenaceae</taxon>
        <taxon>Roridomyces</taxon>
    </lineage>
</organism>
<protein>
    <submittedName>
        <fullName evidence="2">Uncharacterized protein</fullName>
    </submittedName>
</protein>
<evidence type="ECO:0000313" key="3">
    <source>
        <dbReference type="Proteomes" id="UP001221142"/>
    </source>
</evidence>
<evidence type="ECO:0000313" key="2">
    <source>
        <dbReference type="EMBL" id="KAJ7634952.1"/>
    </source>
</evidence>
<dbReference type="Proteomes" id="UP001221142">
    <property type="component" value="Unassembled WGS sequence"/>
</dbReference>